<evidence type="ECO:0000256" key="8">
    <source>
        <dbReference type="SAM" id="Phobius"/>
    </source>
</evidence>
<comment type="similarity">
    <text evidence="2">Belongs to the binding-protein-dependent transport system permease family. FecCD subfamily.</text>
</comment>
<organism evidence="9 10">
    <name type="scientific">Streptococcus suis</name>
    <dbReference type="NCBI Taxonomy" id="1307"/>
    <lineage>
        <taxon>Bacteria</taxon>
        <taxon>Bacillati</taxon>
        <taxon>Bacillota</taxon>
        <taxon>Bacilli</taxon>
        <taxon>Lactobacillales</taxon>
        <taxon>Streptococcaceae</taxon>
        <taxon>Streptococcus</taxon>
    </lineage>
</organism>
<dbReference type="PANTHER" id="PTHR30472">
    <property type="entry name" value="FERRIC ENTEROBACTIN TRANSPORT SYSTEM PERMEASE PROTEIN"/>
    <property type="match status" value="1"/>
</dbReference>
<evidence type="ECO:0000313" key="9">
    <source>
        <dbReference type="EMBL" id="RRR54219.1"/>
    </source>
</evidence>
<feature type="transmembrane region" description="Helical" evidence="8">
    <location>
        <begin position="229"/>
        <end position="255"/>
    </location>
</feature>
<dbReference type="GO" id="GO:0022857">
    <property type="term" value="F:transmembrane transporter activity"/>
    <property type="evidence" value="ECO:0007669"/>
    <property type="project" value="InterPro"/>
</dbReference>
<feature type="transmembrane region" description="Helical" evidence="8">
    <location>
        <begin position="297"/>
        <end position="316"/>
    </location>
</feature>
<name>A0A3R8XT75_STRSU</name>
<sequence length="322" mass="36098">MNRIKRSTLLLIGILSAIAVLGTLFYLLPDGSLPNSYILNLRLKKLLVYLVVAVIASFSTFSFQAVTGNRFLTPSVLGLESFYVLMQSLFLFFFWKWSQGLAPNSLTEFFMVLGLQAGFFLLLQPAIKALLNKGIGLILLICMTLGTFFRSTSTFLQVLMEPNEYDKLQSKLFASLQNVNEGVLLVVVGLAILICGLLYRKGKVLDTFYLGKDNARLLGVDVEKEQQQLLWLVALLVSASTALVGPLSFLGFILANLTYQLVNDFRHRTLFLVGSLLGFVSLLLAQTLVERVFNFNISIRTVIELIGGIFFFYLLYKERNKL</sequence>
<dbReference type="PANTHER" id="PTHR30472:SF19">
    <property type="entry name" value="PETROBACTIN IMPORT SYSTEM PERMEASE PROTEIN YCLO"/>
    <property type="match status" value="1"/>
</dbReference>
<dbReference type="Gene3D" id="1.10.3470.10">
    <property type="entry name" value="ABC transporter involved in vitamin B12 uptake, BtuC"/>
    <property type="match status" value="1"/>
</dbReference>
<protein>
    <submittedName>
        <fullName evidence="9">Ferrichrome ABC transporter permease</fullName>
    </submittedName>
</protein>
<evidence type="ECO:0000256" key="5">
    <source>
        <dbReference type="ARBA" id="ARBA00022692"/>
    </source>
</evidence>
<reference evidence="9 10" key="2">
    <citation type="submission" date="2018-12" db="EMBL/GenBank/DDBJ databases">
        <title>Whole-genome sequences of fifteen clinical Streptococcus suis strains isolated from pigs between 2006 and 2018.</title>
        <authorList>
            <person name="Stevens M.J.A."/>
            <person name="Cernela N."/>
            <person name="Spoerry Serrano N."/>
            <person name="Schmitt S."/>
            <person name="Schrenzel J."/>
            <person name="Stephan R."/>
        </authorList>
    </citation>
    <scope>NUCLEOTIDE SEQUENCE [LARGE SCALE GENOMIC DNA]</scope>
    <source>
        <strain evidence="9 10">PP422</strain>
    </source>
</reference>
<dbReference type="AlphaFoldDB" id="A0A3R8XT75"/>
<evidence type="ECO:0000313" key="10">
    <source>
        <dbReference type="Proteomes" id="UP000274117"/>
    </source>
</evidence>
<evidence type="ECO:0000256" key="1">
    <source>
        <dbReference type="ARBA" id="ARBA00004651"/>
    </source>
</evidence>
<proteinExistence type="inferred from homology"/>
<evidence type="ECO:0000256" key="2">
    <source>
        <dbReference type="ARBA" id="ARBA00007935"/>
    </source>
</evidence>
<feature type="transmembrane region" description="Helical" evidence="8">
    <location>
        <begin position="101"/>
        <end position="123"/>
    </location>
</feature>
<comment type="caution">
    <text evidence="9">The sequence shown here is derived from an EMBL/GenBank/DDBJ whole genome shotgun (WGS) entry which is preliminary data.</text>
</comment>
<feature type="transmembrane region" description="Helical" evidence="8">
    <location>
        <begin position="75"/>
        <end position="95"/>
    </location>
</feature>
<evidence type="ECO:0000256" key="4">
    <source>
        <dbReference type="ARBA" id="ARBA00022475"/>
    </source>
</evidence>
<keyword evidence="3" id="KW-0813">Transport</keyword>
<evidence type="ECO:0000256" key="3">
    <source>
        <dbReference type="ARBA" id="ARBA00022448"/>
    </source>
</evidence>
<feature type="transmembrane region" description="Helical" evidence="8">
    <location>
        <begin position="7"/>
        <end position="26"/>
    </location>
</feature>
<keyword evidence="4" id="KW-1003">Cell membrane</keyword>
<accession>A0A3R8XT75</accession>
<comment type="subcellular location">
    <subcellularLocation>
        <location evidence="1">Cell membrane</location>
        <topology evidence="1">Multi-pass membrane protein</topology>
    </subcellularLocation>
</comment>
<dbReference type="EMBL" id="RSDO01000004">
    <property type="protein sequence ID" value="RRR54219.1"/>
    <property type="molecule type" value="Genomic_DNA"/>
</dbReference>
<keyword evidence="5 8" id="KW-0812">Transmembrane</keyword>
<dbReference type="SUPFAM" id="SSF81345">
    <property type="entry name" value="ABC transporter involved in vitamin B12 uptake, BtuC"/>
    <property type="match status" value="1"/>
</dbReference>
<keyword evidence="7 8" id="KW-0472">Membrane</keyword>
<feature type="transmembrane region" description="Helical" evidence="8">
    <location>
        <begin position="46"/>
        <end position="63"/>
    </location>
</feature>
<feature type="transmembrane region" description="Helical" evidence="8">
    <location>
        <begin position="267"/>
        <end position="285"/>
    </location>
</feature>
<dbReference type="InterPro" id="IPR037294">
    <property type="entry name" value="ABC_BtuC-like"/>
</dbReference>
<gene>
    <name evidence="9" type="ORF">EI998_02765</name>
</gene>
<dbReference type="Pfam" id="PF01032">
    <property type="entry name" value="FecCD"/>
    <property type="match status" value="1"/>
</dbReference>
<reference evidence="9 10" key="1">
    <citation type="submission" date="2018-11" db="EMBL/GenBank/DDBJ databases">
        <authorList>
            <person name="Stevens M.J."/>
            <person name="Cernela N."/>
            <person name="Spoerry Serrano N."/>
            <person name="Schmitt S."/>
            <person name="Schrenzel J."/>
            <person name="Stephan R."/>
        </authorList>
    </citation>
    <scope>NUCLEOTIDE SEQUENCE [LARGE SCALE GENOMIC DNA]</scope>
    <source>
        <strain evidence="9 10">PP422</strain>
    </source>
</reference>
<keyword evidence="6 8" id="KW-1133">Transmembrane helix</keyword>
<feature type="transmembrane region" description="Helical" evidence="8">
    <location>
        <begin position="179"/>
        <end position="199"/>
    </location>
</feature>
<dbReference type="RefSeq" id="WP_105160637.1">
    <property type="nucleotide sequence ID" value="NZ_CP102145.1"/>
</dbReference>
<feature type="transmembrane region" description="Helical" evidence="8">
    <location>
        <begin position="135"/>
        <end position="159"/>
    </location>
</feature>
<evidence type="ECO:0000256" key="6">
    <source>
        <dbReference type="ARBA" id="ARBA00022989"/>
    </source>
</evidence>
<dbReference type="GO" id="GO:0033214">
    <property type="term" value="P:siderophore-iron import into cell"/>
    <property type="evidence" value="ECO:0007669"/>
    <property type="project" value="TreeGrafter"/>
</dbReference>
<dbReference type="Proteomes" id="UP000274117">
    <property type="component" value="Unassembled WGS sequence"/>
</dbReference>
<dbReference type="InterPro" id="IPR000522">
    <property type="entry name" value="ABC_transptr_permease_BtuC"/>
</dbReference>
<evidence type="ECO:0000256" key="7">
    <source>
        <dbReference type="ARBA" id="ARBA00023136"/>
    </source>
</evidence>
<dbReference type="GO" id="GO:0005886">
    <property type="term" value="C:plasma membrane"/>
    <property type="evidence" value="ECO:0007669"/>
    <property type="project" value="UniProtKB-SubCell"/>
</dbReference>